<evidence type="ECO:0000313" key="1">
    <source>
        <dbReference type="EMBL" id="KIK26012.1"/>
    </source>
</evidence>
<organism evidence="1 2">
    <name type="scientific">Pisolithus microcarpus 441</name>
    <dbReference type="NCBI Taxonomy" id="765257"/>
    <lineage>
        <taxon>Eukaryota</taxon>
        <taxon>Fungi</taxon>
        <taxon>Dikarya</taxon>
        <taxon>Basidiomycota</taxon>
        <taxon>Agaricomycotina</taxon>
        <taxon>Agaricomycetes</taxon>
        <taxon>Agaricomycetidae</taxon>
        <taxon>Boletales</taxon>
        <taxon>Sclerodermatineae</taxon>
        <taxon>Pisolithaceae</taxon>
        <taxon>Pisolithus</taxon>
    </lineage>
</organism>
<gene>
    <name evidence="1" type="ORF">PISMIDRAFT_676552</name>
</gene>
<dbReference type="Proteomes" id="UP000054018">
    <property type="component" value="Unassembled WGS sequence"/>
</dbReference>
<protein>
    <submittedName>
        <fullName evidence="1">Uncharacterized protein</fullName>
    </submittedName>
</protein>
<keyword evidence="2" id="KW-1185">Reference proteome</keyword>
<name>A0A0C9ZV07_9AGAM</name>
<dbReference type="HOGENOM" id="CLU_2211007_0_0_1"/>
<dbReference type="AlphaFoldDB" id="A0A0C9ZV07"/>
<sequence>MPLMQSSTKKVNERISPFVNDTRLSHLHHIHALLQAIMRYSDGTLDPRYDSSRASEEVFTTQPGLVAMLDAIWKSRSYRDIRNLASLPTMDSMSHRAFIALHHGTMN</sequence>
<reference evidence="2" key="2">
    <citation type="submission" date="2015-01" db="EMBL/GenBank/DDBJ databases">
        <title>Evolutionary Origins and Diversification of the Mycorrhizal Mutualists.</title>
        <authorList>
            <consortium name="DOE Joint Genome Institute"/>
            <consortium name="Mycorrhizal Genomics Consortium"/>
            <person name="Kohler A."/>
            <person name="Kuo A."/>
            <person name="Nagy L.G."/>
            <person name="Floudas D."/>
            <person name="Copeland A."/>
            <person name="Barry K.W."/>
            <person name="Cichocki N."/>
            <person name="Veneault-Fourrey C."/>
            <person name="LaButti K."/>
            <person name="Lindquist E.A."/>
            <person name="Lipzen A."/>
            <person name="Lundell T."/>
            <person name="Morin E."/>
            <person name="Murat C."/>
            <person name="Riley R."/>
            <person name="Ohm R."/>
            <person name="Sun H."/>
            <person name="Tunlid A."/>
            <person name="Henrissat B."/>
            <person name="Grigoriev I.V."/>
            <person name="Hibbett D.S."/>
            <person name="Martin F."/>
        </authorList>
    </citation>
    <scope>NUCLEOTIDE SEQUENCE [LARGE SCALE GENOMIC DNA]</scope>
    <source>
        <strain evidence="2">441</strain>
    </source>
</reference>
<proteinExistence type="predicted"/>
<dbReference type="EMBL" id="KN833704">
    <property type="protein sequence ID" value="KIK26012.1"/>
    <property type="molecule type" value="Genomic_DNA"/>
</dbReference>
<dbReference type="OrthoDB" id="2693061at2759"/>
<evidence type="ECO:0000313" key="2">
    <source>
        <dbReference type="Proteomes" id="UP000054018"/>
    </source>
</evidence>
<reference evidence="1 2" key="1">
    <citation type="submission" date="2014-04" db="EMBL/GenBank/DDBJ databases">
        <authorList>
            <consortium name="DOE Joint Genome Institute"/>
            <person name="Kuo A."/>
            <person name="Kohler A."/>
            <person name="Costa M.D."/>
            <person name="Nagy L.G."/>
            <person name="Floudas D."/>
            <person name="Copeland A."/>
            <person name="Barry K.W."/>
            <person name="Cichocki N."/>
            <person name="Veneault-Fourrey C."/>
            <person name="LaButti K."/>
            <person name="Lindquist E.A."/>
            <person name="Lipzen A."/>
            <person name="Lundell T."/>
            <person name="Morin E."/>
            <person name="Murat C."/>
            <person name="Sun H."/>
            <person name="Tunlid A."/>
            <person name="Henrissat B."/>
            <person name="Grigoriev I.V."/>
            <person name="Hibbett D.S."/>
            <person name="Martin F."/>
            <person name="Nordberg H.P."/>
            <person name="Cantor M.N."/>
            <person name="Hua S.X."/>
        </authorList>
    </citation>
    <scope>NUCLEOTIDE SEQUENCE [LARGE SCALE GENOMIC DNA]</scope>
    <source>
        <strain evidence="1 2">441</strain>
    </source>
</reference>
<accession>A0A0C9ZV07</accession>